<keyword evidence="3" id="KW-0964">Secreted</keyword>
<feature type="chain" id="PRO_5003991062" evidence="8">
    <location>
        <begin position="26"/>
        <end position="391"/>
    </location>
</feature>
<evidence type="ECO:0000256" key="6">
    <source>
        <dbReference type="SAM" id="MobiDB-lite"/>
    </source>
</evidence>
<proteinExistence type="inferred from homology"/>
<feature type="region of interest" description="Disordered" evidence="6">
    <location>
        <begin position="344"/>
        <end position="370"/>
    </location>
</feature>
<keyword evidence="4 8" id="KW-0732">Signal</keyword>
<feature type="compositionally biased region" description="Gly residues" evidence="6">
    <location>
        <begin position="300"/>
        <end position="318"/>
    </location>
</feature>
<evidence type="ECO:0000313" key="10">
    <source>
        <dbReference type="Proteomes" id="UP000011083"/>
    </source>
</evidence>
<evidence type="ECO:0000256" key="5">
    <source>
        <dbReference type="ARBA" id="ARBA00023180"/>
    </source>
</evidence>
<sequence length="391" mass="41970">MSQQSPCSLLVLLLICLLTVETVHASDSREDNLLRSSAPSASPLCPCPCTTDNEKQVDLYMMSKSSRGASAVLALAPLARSHANLHVSIAYIASLDDNGTFHSLHGEPEVVGDVWELCAIEHYQANLKYLNFLVCLSQQYTVIPDNAEKCAIEAALDLSVMKECVESKEGTYLLNRSIQLSSAEGLNGEVESVIFINGKRYAGPLSQMAVEEAICATNAVLDDDEIYEKWWFYFLVALGVVGGVAILVAGLLTAYRVYVKCNRASDMWLNMIKSNPGNALDFADKVQDAMHRYENHLDGGGGGGYGGPGAGVGGGSRGAGRERGMEEGYAGAAYVRAAYSVNSAQQQQQQHVESSPDAFEDSPGGDAHYYAEESPLLSSLGTTWSMGGVRD</sequence>
<dbReference type="Proteomes" id="UP000011083">
    <property type="component" value="Unassembled WGS sequence"/>
</dbReference>
<keyword evidence="7" id="KW-0472">Membrane</keyword>
<dbReference type="InterPro" id="IPR004911">
    <property type="entry name" value="Interferon-induced_GILT"/>
</dbReference>
<protein>
    <submittedName>
        <fullName evidence="9">Uncharacterized protein</fullName>
    </submittedName>
</protein>
<dbReference type="KEGG" id="acan:ACA1_184120"/>
<dbReference type="PANTHER" id="PTHR13234">
    <property type="entry name" value="GAMMA-INTERFERON INDUCIBLE LYSOSOMAL THIOL REDUCTASE GILT"/>
    <property type="match status" value="1"/>
</dbReference>
<name>L8HAL9_ACACF</name>
<comment type="similarity">
    <text evidence="2">Belongs to the GILT family.</text>
</comment>
<dbReference type="Pfam" id="PF03227">
    <property type="entry name" value="GILT"/>
    <property type="match status" value="1"/>
</dbReference>
<dbReference type="GO" id="GO:0016671">
    <property type="term" value="F:oxidoreductase activity, acting on a sulfur group of donors, disulfide as acceptor"/>
    <property type="evidence" value="ECO:0007669"/>
    <property type="project" value="InterPro"/>
</dbReference>
<gene>
    <name evidence="9" type="ORF">ACA1_184120</name>
</gene>
<dbReference type="AlphaFoldDB" id="L8HAL9"/>
<dbReference type="GeneID" id="14922360"/>
<keyword evidence="7" id="KW-0812">Transmembrane</keyword>
<reference evidence="9 10" key="1">
    <citation type="journal article" date="2013" name="Genome Biol.">
        <title>Genome of Acanthamoeba castellanii highlights extensive lateral gene transfer and early evolution of tyrosine kinase signaling.</title>
        <authorList>
            <person name="Clarke M."/>
            <person name="Lohan A.J."/>
            <person name="Liu B."/>
            <person name="Lagkouvardos I."/>
            <person name="Roy S."/>
            <person name="Zafar N."/>
            <person name="Bertelli C."/>
            <person name="Schilde C."/>
            <person name="Kianianmomeni A."/>
            <person name="Burglin T.R."/>
            <person name="Frech C."/>
            <person name="Turcotte B."/>
            <person name="Kopec K.O."/>
            <person name="Synnott J.M."/>
            <person name="Choo C."/>
            <person name="Paponov I."/>
            <person name="Finkler A."/>
            <person name="Soon Heng Tan C."/>
            <person name="Hutchins A.P."/>
            <person name="Weinmeier T."/>
            <person name="Rattei T."/>
            <person name="Chu J.S."/>
            <person name="Gimenez G."/>
            <person name="Irimia M."/>
            <person name="Rigden D.J."/>
            <person name="Fitzpatrick D.A."/>
            <person name="Lorenzo-Morales J."/>
            <person name="Bateman A."/>
            <person name="Chiu C.H."/>
            <person name="Tang P."/>
            <person name="Hegemann P."/>
            <person name="Fromm H."/>
            <person name="Raoult D."/>
            <person name="Greub G."/>
            <person name="Miranda-Saavedra D."/>
            <person name="Chen N."/>
            <person name="Nash P."/>
            <person name="Ginger M.L."/>
            <person name="Horn M."/>
            <person name="Schaap P."/>
            <person name="Caler L."/>
            <person name="Loftus B."/>
        </authorList>
    </citation>
    <scope>NUCLEOTIDE SEQUENCE [LARGE SCALE GENOMIC DNA]</scope>
    <source>
        <strain evidence="9 10">Neff</strain>
    </source>
</reference>
<accession>L8HAL9</accession>
<comment type="subcellular location">
    <subcellularLocation>
        <location evidence="1">Secreted</location>
    </subcellularLocation>
</comment>
<evidence type="ECO:0000256" key="4">
    <source>
        <dbReference type="ARBA" id="ARBA00022729"/>
    </source>
</evidence>
<dbReference type="VEuPathDB" id="AmoebaDB:ACA1_184120"/>
<dbReference type="EMBL" id="KB007904">
    <property type="protein sequence ID" value="ELR21466.1"/>
    <property type="molecule type" value="Genomic_DNA"/>
</dbReference>
<evidence type="ECO:0000256" key="7">
    <source>
        <dbReference type="SAM" id="Phobius"/>
    </source>
</evidence>
<evidence type="ECO:0000256" key="1">
    <source>
        <dbReference type="ARBA" id="ARBA00004613"/>
    </source>
</evidence>
<feature type="signal peptide" evidence="8">
    <location>
        <begin position="1"/>
        <end position="25"/>
    </location>
</feature>
<keyword evidence="5" id="KW-0325">Glycoprotein</keyword>
<evidence type="ECO:0000256" key="8">
    <source>
        <dbReference type="SAM" id="SignalP"/>
    </source>
</evidence>
<dbReference type="GO" id="GO:0005576">
    <property type="term" value="C:extracellular region"/>
    <property type="evidence" value="ECO:0007669"/>
    <property type="project" value="UniProtKB-SubCell"/>
</dbReference>
<keyword evidence="10" id="KW-1185">Reference proteome</keyword>
<organism evidence="9 10">
    <name type="scientific">Acanthamoeba castellanii (strain ATCC 30010 / Neff)</name>
    <dbReference type="NCBI Taxonomy" id="1257118"/>
    <lineage>
        <taxon>Eukaryota</taxon>
        <taxon>Amoebozoa</taxon>
        <taxon>Discosea</taxon>
        <taxon>Longamoebia</taxon>
        <taxon>Centramoebida</taxon>
        <taxon>Acanthamoebidae</taxon>
        <taxon>Acanthamoeba</taxon>
    </lineage>
</organism>
<keyword evidence="7" id="KW-1133">Transmembrane helix</keyword>
<evidence type="ECO:0000313" key="9">
    <source>
        <dbReference type="EMBL" id="ELR21466.1"/>
    </source>
</evidence>
<dbReference type="RefSeq" id="XP_004346010.1">
    <property type="nucleotide sequence ID" value="XM_004345960.1"/>
</dbReference>
<evidence type="ECO:0000256" key="2">
    <source>
        <dbReference type="ARBA" id="ARBA00005679"/>
    </source>
</evidence>
<feature type="transmembrane region" description="Helical" evidence="7">
    <location>
        <begin position="230"/>
        <end position="255"/>
    </location>
</feature>
<dbReference type="OrthoDB" id="958254at2759"/>
<feature type="region of interest" description="Disordered" evidence="6">
    <location>
        <begin position="300"/>
        <end position="321"/>
    </location>
</feature>
<evidence type="ECO:0000256" key="3">
    <source>
        <dbReference type="ARBA" id="ARBA00022525"/>
    </source>
</evidence>
<dbReference type="PANTHER" id="PTHR13234:SF8">
    <property type="entry name" value="GAMMA-INTERFERON-INDUCIBLE LYSOSOMAL THIOL REDUCTASE"/>
    <property type="match status" value="1"/>
</dbReference>